<keyword evidence="3" id="KW-0813">Transport</keyword>
<dbReference type="GO" id="GO:0006865">
    <property type="term" value="P:amino acid transport"/>
    <property type="evidence" value="ECO:0007669"/>
    <property type="project" value="UniProtKB-KW"/>
</dbReference>
<dbReference type="InterPro" id="IPR028081">
    <property type="entry name" value="Leu-bd"/>
</dbReference>
<reference evidence="5" key="1">
    <citation type="submission" date="2005-06" db="EMBL/GenBank/DDBJ databases">
        <title>First Genome Data from Uncultured Upland Soil Cluster a Methanotrophs Provide Further Evidence for a Close Phylogenetic Relationship to Methylocapsa acidiphila B2 and High-Affinity Methanotrophy Based on pMMO.</title>
        <authorList>
            <person name="Ricke P."/>
            <person name="Kube M."/>
            <person name="Nakagawa S."/>
            <person name="Erkel C."/>
            <person name="Reinhardt R."/>
            <person name="Liesack W."/>
        </authorList>
    </citation>
    <scope>NUCLEOTIDE SEQUENCE</scope>
</reference>
<dbReference type="InterPro" id="IPR051010">
    <property type="entry name" value="BCAA_transport"/>
</dbReference>
<evidence type="ECO:0000313" key="5">
    <source>
        <dbReference type="EMBL" id="CAJ01643.1"/>
    </source>
</evidence>
<feature type="domain" description="Leucine-binding protein" evidence="4">
    <location>
        <begin position="64"/>
        <end position="218"/>
    </location>
</feature>
<dbReference type="AlphaFoldDB" id="Q2VNI9"/>
<evidence type="ECO:0000256" key="2">
    <source>
        <dbReference type="ARBA" id="ARBA00022729"/>
    </source>
</evidence>
<protein>
    <recommendedName>
        <fullName evidence="4">Leucine-binding protein domain-containing protein</fullName>
    </recommendedName>
</protein>
<evidence type="ECO:0000256" key="3">
    <source>
        <dbReference type="ARBA" id="ARBA00022970"/>
    </source>
</evidence>
<keyword evidence="3" id="KW-0029">Amino-acid transport</keyword>
<accession>Q2VNI9</accession>
<gene>
    <name evidence="5" type="ORF">orf107</name>
</gene>
<sequence>MRRRPTLRSIMRRLVFLASLLALGQTAGLVAARADDAVEVKVGFIRAPHVRETISILDIPAEDDAIAGARLAVEDNNTTGRFLGQSFSIEDRLLKAGDDPLAAMNSLVEHGVSLLLVDLPAAQILALADAAKSRNILLFNVGAPNDSLREENCRADVIHVAPSHSMLADGLAQYLVWKQWKRWLLMKGSHSEDQLFADALRRSARKFGAKIVEERVYEDTGGGRRSDSGSVQTQRLVPVATQSAPAYDVLVAADESEVFAEYLPYRTFDPRPVAGSAGLKPLSWDPTHEQWGAIQLQNRFMKLAARRMNARDNQAWVAMRMIGEAATRTGSSDPKLLREYLIGPEFSIAAFKGQKQTLRPWNLQLRQPILLGDGRMIVSVSPQEGYLHQNSELDTLGLDQPETKCKLQ</sequence>
<keyword evidence="2" id="KW-0732">Signal</keyword>
<dbReference type="EMBL" id="CT005238">
    <property type="protein sequence ID" value="CAJ01643.1"/>
    <property type="molecule type" value="Genomic_DNA"/>
</dbReference>
<evidence type="ECO:0000256" key="1">
    <source>
        <dbReference type="ARBA" id="ARBA00010062"/>
    </source>
</evidence>
<comment type="similarity">
    <text evidence="1">Belongs to the leucine-binding protein family.</text>
</comment>
<evidence type="ECO:0000259" key="4">
    <source>
        <dbReference type="Pfam" id="PF13458"/>
    </source>
</evidence>
<dbReference type="SUPFAM" id="SSF53822">
    <property type="entry name" value="Periplasmic binding protein-like I"/>
    <property type="match status" value="1"/>
</dbReference>
<organism evidence="5">
    <name type="scientific">Methylocapsa acidiphila</name>
    <dbReference type="NCBI Taxonomy" id="133552"/>
    <lineage>
        <taxon>Bacteria</taxon>
        <taxon>Pseudomonadati</taxon>
        <taxon>Pseudomonadota</taxon>
        <taxon>Alphaproteobacteria</taxon>
        <taxon>Hyphomicrobiales</taxon>
        <taxon>Beijerinckiaceae</taxon>
        <taxon>Methylocapsa</taxon>
    </lineage>
</organism>
<dbReference type="InterPro" id="IPR022478">
    <property type="entry name" value="ABC_transptr_sub-bd_PQQ"/>
</dbReference>
<proteinExistence type="inferred from homology"/>
<name>Q2VNI9_METAI</name>
<dbReference type="CDD" id="cd06268">
    <property type="entry name" value="PBP1_ABC_transporter_LIVBP-like"/>
    <property type="match status" value="1"/>
</dbReference>
<dbReference type="PANTHER" id="PTHR30483">
    <property type="entry name" value="LEUCINE-SPECIFIC-BINDING PROTEIN"/>
    <property type="match status" value="1"/>
</dbReference>
<dbReference type="NCBIfam" id="TIGR03863">
    <property type="entry name" value="PQQ_ABC_bind"/>
    <property type="match status" value="1"/>
</dbReference>
<dbReference type="PANTHER" id="PTHR30483:SF6">
    <property type="entry name" value="PERIPLASMIC BINDING PROTEIN OF ABC TRANSPORTER FOR NATURAL AMINO ACIDS"/>
    <property type="match status" value="1"/>
</dbReference>
<dbReference type="Pfam" id="PF13458">
    <property type="entry name" value="Peripla_BP_6"/>
    <property type="match status" value="1"/>
</dbReference>
<dbReference type="InterPro" id="IPR028082">
    <property type="entry name" value="Peripla_BP_I"/>
</dbReference>
<dbReference type="Gene3D" id="3.40.50.2300">
    <property type="match status" value="2"/>
</dbReference>